<dbReference type="EMBL" id="LXQE01000136">
    <property type="protein sequence ID" value="RCJ37679.1"/>
    <property type="molecule type" value="Genomic_DNA"/>
</dbReference>
<organism evidence="1 2">
    <name type="scientific">Nostoc punctiforme NIES-2108</name>
    <dbReference type="NCBI Taxonomy" id="1356359"/>
    <lineage>
        <taxon>Bacteria</taxon>
        <taxon>Bacillati</taxon>
        <taxon>Cyanobacteriota</taxon>
        <taxon>Cyanophyceae</taxon>
        <taxon>Nostocales</taxon>
        <taxon>Nostocaceae</taxon>
        <taxon>Nostoc</taxon>
    </lineage>
</organism>
<sequence length="96" mass="10102">MASNAIKSKQNSGVRSQNSVGYFVPLADESKGLIPALNLVFQRRSANDLVMQQFSSWSKSPTDSATESESAVASIEAKGDSVALASLLPRGDAKGE</sequence>
<evidence type="ECO:0000313" key="1">
    <source>
        <dbReference type="EMBL" id="RCJ37679.1"/>
    </source>
</evidence>
<reference evidence="1 2" key="1">
    <citation type="submission" date="2016-04" db="EMBL/GenBank/DDBJ databases">
        <authorList>
            <person name="Evans L.H."/>
            <person name="Alamgir A."/>
            <person name="Owens N."/>
            <person name="Weber N.D."/>
            <person name="Virtaneva K."/>
            <person name="Barbian K."/>
            <person name="Babar A."/>
            <person name="Rosenke K."/>
        </authorList>
    </citation>
    <scope>NUCLEOTIDE SEQUENCE [LARGE SCALE GENOMIC DNA]</scope>
    <source>
        <strain evidence="1">NIES-2108</strain>
    </source>
</reference>
<dbReference type="AlphaFoldDB" id="A0A367RNQ9"/>
<comment type="caution">
    <text evidence="1">The sequence shown here is derived from an EMBL/GenBank/DDBJ whole genome shotgun (WGS) entry which is preliminary data.</text>
</comment>
<name>A0A367RNQ9_NOSPU</name>
<proteinExistence type="predicted"/>
<protein>
    <submittedName>
        <fullName evidence="1">Uncharacterized protein</fullName>
    </submittedName>
</protein>
<gene>
    <name evidence="1" type="ORF">A6769_12335</name>
</gene>
<evidence type="ECO:0000313" key="2">
    <source>
        <dbReference type="Proteomes" id="UP000252085"/>
    </source>
</evidence>
<accession>A0A367RNQ9</accession>
<dbReference type="Proteomes" id="UP000252085">
    <property type="component" value="Unassembled WGS sequence"/>
</dbReference>